<evidence type="ECO:0000313" key="1">
    <source>
        <dbReference type="EMBL" id="CRY95614.1"/>
    </source>
</evidence>
<geneLocation type="plasmid" evidence="1">
    <name>pRGRH0692</name>
</geneLocation>
<organism evidence="1">
    <name type="scientific">uncultured prokaryote</name>
    <dbReference type="NCBI Taxonomy" id="198431"/>
    <lineage>
        <taxon>unclassified sequences</taxon>
        <taxon>environmental samples</taxon>
    </lineage>
</organism>
<name>A0A0H5Q2H1_9ZZZZ</name>
<accession>A0A0H5Q2H1</accession>
<sequence length="282" mass="31524">MPSVLDPRIITLTKQTRIAYRDMMDAENAFCAAIGTVGFQREENRQKLIFAARKIDADAVRQALLNLEERRAEYLENAKADEAGSRDKRDLVGPFETIGDQSTSPPRFVGRSGLVDITSGNLGDILAKLKDRADFVKLQEVRAYRIGTLTLAEAMAEVDRQITQKLEHIHNSRSHGNHARARLQEDVLEQHRAVHAALAEVAGRADADALHVRIRSGTGSRFRARFPGIDGAKWHTVPFTIANVAVVAVQNRTLREVAHRTREADFVRVAVAGLFEVFERRQ</sequence>
<protein>
    <submittedName>
        <fullName evidence="1">Uncharacterized protein</fullName>
    </submittedName>
</protein>
<reference evidence="1" key="1">
    <citation type="submission" date="2015-06" db="EMBL/GenBank/DDBJ databases">
        <authorList>
            <person name="Joergensen T."/>
        </authorList>
    </citation>
    <scope>NUCLEOTIDE SEQUENCE</scope>
    <source>
        <plasmid evidence="1">pRGRH0692</plasmid>
    </source>
</reference>
<dbReference type="EMBL" id="LN853310">
    <property type="protein sequence ID" value="CRY95614.1"/>
    <property type="molecule type" value="Genomic_DNA"/>
</dbReference>
<keyword evidence="1" id="KW-0614">Plasmid</keyword>
<dbReference type="AlphaFoldDB" id="A0A0H5Q2H1"/>
<reference evidence="1" key="2">
    <citation type="submission" date="2015-07" db="EMBL/GenBank/DDBJ databases">
        <title>Plasmids, circular viruses and viroids from rat gut.</title>
        <authorList>
            <person name="Jorgensen T.J."/>
            <person name="Hansen M.A."/>
            <person name="Xu Z."/>
            <person name="Tabak M.A."/>
            <person name="Sorensen S.J."/>
            <person name="Hansen L.H."/>
        </authorList>
    </citation>
    <scope>NUCLEOTIDE SEQUENCE</scope>
    <source>
        <plasmid evidence="1">pRGRH0692</plasmid>
    </source>
</reference>
<proteinExistence type="predicted"/>